<protein>
    <submittedName>
        <fullName evidence="1">Uncharacterized protein</fullName>
    </submittedName>
</protein>
<evidence type="ECO:0000313" key="1">
    <source>
        <dbReference type="EMBL" id="RAL44935.1"/>
    </source>
</evidence>
<keyword evidence="2" id="KW-1185">Reference proteome</keyword>
<dbReference type="Proteomes" id="UP000249390">
    <property type="component" value="Unassembled WGS sequence"/>
</dbReference>
<gene>
    <name evidence="1" type="ORF">DM860_003694</name>
</gene>
<name>A0A328DGK3_9ASTE</name>
<dbReference type="AlphaFoldDB" id="A0A328DGK3"/>
<organism evidence="1 2">
    <name type="scientific">Cuscuta australis</name>
    <dbReference type="NCBI Taxonomy" id="267555"/>
    <lineage>
        <taxon>Eukaryota</taxon>
        <taxon>Viridiplantae</taxon>
        <taxon>Streptophyta</taxon>
        <taxon>Embryophyta</taxon>
        <taxon>Tracheophyta</taxon>
        <taxon>Spermatophyta</taxon>
        <taxon>Magnoliopsida</taxon>
        <taxon>eudicotyledons</taxon>
        <taxon>Gunneridae</taxon>
        <taxon>Pentapetalae</taxon>
        <taxon>asterids</taxon>
        <taxon>lamiids</taxon>
        <taxon>Solanales</taxon>
        <taxon>Convolvulaceae</taxon>
        <taxon>Cuscuteae</taxon>
        <taxon>Cuscuta</taxon>
        <taxon>Cuscuta subgen. Grammica</taxon>
        <taxon>Cuscuta sect. Cleistogrammica</taxon>
    </lineage>
</organism>
<reference evidence="1 2" key="1">
    <citation type="submission" date="2018-06" db="EMBL/GenBank/DDBJ databases">
        <title>The Genome of Cuscuta australis (Dodder) Provides Insight into the Evolution of Plant Parasitism.</title>
        <authorList>
            <person name="Liu H."/>
        </authorList>
    </citation>
    <scope>NUCLEOTIDE SEQUENCE [LARGE SCALE GENOMIC DNA]</scope>
    <source>
        <strain evidence="2">cv. Yunnan</strain>
        <tissue evidence="1">Vines</tissue>
    </source>
</reference>
<sequence length="79" mass="9285">MVSGDWEALLAWQISRQSWSLAVNALPLSLAFPFPQPSAYRIFQMMVIKYVRNLCMVTCKSENLSHFQLFDVRNQKRFE</sequence>
<dbReference type="EMBL" id="NQVE01000142">
    <property type="protein sequence ID" value="RAL44935.1"/>
    <property type="molecule type" value="Genomic_DNA"/>
</dbReference>
<comment type="caution">
    <text evidence="1">The sequence shown here is derived from an EMBL/GenBank/DDBJ whole genome shotgun (WGS) entry which is preliminary data.</text>
</comment>
<accession>A0A328DGK3</accession>
<evidence type="ECO:0000313" key="2">
    <source>
        <dbReference type="Proteomes" id="UP000249390"/>
    </source>
</evidence>
<proteinExistence type="predicted"/>